<protein>
    <recommendedName>
        <fullName evidence="2">Peptidase C1A papain C-terminal domain-containing protein</fullName>
    </recommendedName>
</protein>
<dbReference type="SUPFAM" id="SSF54001">
    <property type="entry name" value="Cysteine proteinases"/>
    <property type="match status" value="1"/>
</dbReference>
<dbReference type="Proteomes" id="UP000027037">
    <property type="component" value="Unassembled WGS sequence"/>
</dbReference>
<accession>A0A062U5K8</accession>
<dbReference type="GO" id="GO:0006508">
    <property type="term" value="P:proteolysis"/>
    <property type="evidence" value="ECO:0007669"/>
    <property type="project" value="InterPro"/>
</dbReference>
<dbReference type="GO" id="GO:0008234">
    <property type="term" value="F:cysteine-type peptidase activity"/>
    <property type="evidence" value="ECO:0007669"/>
    <property type="project" value="InterPro"/>
</dbReference>
<name>A0A062U5K8_9PROT</name>
<keyword evidence="4" id="KW-1185">Reference proteome</keyword>
<dbReference type="CDD" id="cd02619">
    <property type="entry name" value="Peptidase_C1"/>
    <property type="match status" value="1"/>
</dbReference>
<evidence type="ECO:0000313" key="3">
    <source>
        <dbReference type="EMBL" id="KCZ55606.1"/>
    </source>
</evidence>
<comment type="caution">
    <text evidence="3">The sequence shown here is derived from an EMBL/GenBank/DDBJ whole genome shotgun (WGS) entry which is preliminary data.</text>
</comment>
<dbReference type="AlphaFoldDB" id="A0A062U5K8"/>
<evidence type="ECO:0000256" key="1">
    <source>
        <dbReference type="ARBA" id="ARBA00008455"/>
    </source>
</evidence>
<dbReference type="SMART" id="SM00645">
    <property type="entry name" value="Pept_C1"/>
    <property type="match status" value="1"/>
</dbReference>
<proteinExistence type="inferred from homology"/>
<evidence type="ECO:0000259" key="2">
    <source>
        <dbReference type="SMART" id="SM00645"/>
    </source>
</evidence>
<gene>
    <name evidence="3" type="ORF">HY29_11865</name>
</gene>
<organism evidence="3 4">
    <name type="scientific">Hyphomonas beringensis</name>
    <dbReference type="NCBI Taxonomy" id="1280946"/>
    <lineage>
        <taxon>Bacteria</taxon>
        <taxon>Pseudomonadati</taxon>
        <taxon>Pseudomonadota</taxon>
        <taxon>Alphaproteobacteria</taxon>
        <taxon>Hyphomonadales</taxon>
        <taxon>Hyphomonadaceae</taxon>
        <taxon>Hyphomonas</taxon>
    </lineage>
</organism>
<comment type="similarity">
    <text evidence="1">Belongs to the peptidase C1 family.</text>
</comment>
<dbReference type="Gene3D" id="3.90.70.10">
    <property type="entry name" value="Cysteine proteinases"/>
    <property type="match status" value="1"/>
</dbReference>
<dbReference type="InterPro" id="IPR038765">
    <property type="entry name" value="Papain-like_cys_pep_sf"/>
</dbReference>
<dbReference type="InterPro" id="IPR025660">
    <property type="entry name" value="Pept_his_AS"/>
</dbReference>
<feature type="domain" description="Peptidase C1A papain C-terminal" evidence="2">
    <location>
        <begin position="32"/>
        <end position="251"/>
    </location>
</feature>
<dbReference type="eggNOG" id="COG4870">
    <property type="taxonomic scope" value="Bacteria"/>
</dbReference>
<dbReference type="EMBL" id="AWFF01000029">
    <property type="protein sequence ID" value="KCZ55606.1"/>
    <property type="molecule type" value="Genomic_DNA"/>
</dbReference>
<evidence type="ECO:0000313" key="4">
    <source>
        <dbReference type="Proteomes" id="UP000027037"/>
    </source>
</evidence>
<sequence>MSGHTSDYSLHGCIFETTPSPAPTLSAPKLNLPDRIDLRSLCSPVENQLRTNSCVANAVVGALEFHQNKNKMPLTDLSRLFIYYNARSLSESEKNDDGSYIHHGMAAVLAFGACEARMWPFEEAMVTTQPTEACYKNARNYDAVQYARTPRGVPALTALSQGLPVVFGMFAPGEYYQVAGKTGRMPRPDQIATSKPPSGHAMVIVGYDMTERCYLVRNSWSANWAEGGYFWIPFETMDAWSQEEDFWTIGAIEQTSGFSLMGPSMSESMASAGVTEDLVQSTSQGVSDLRMGLRKQLNEGLEAAKRDFRNRLRGK</sequence>
<dbReference type="OrthoDB" id="1491023at2"/>
<dbReference type="InterPro" id="IPR000668">
    <property type="entry name" value="Peptidase_C1A_C"/>
</dbReference>
<dbReference type="RefSeq" id="WP_034793898.1">
    <property type="nucleotide sequence ID" value="NZ_AWFF01000029.1"/>
</dbReference>
<dbReference type="PATRIC" id="fig|1280946.3.peg.1166"/>
<dbReference type="Pfam" id="PF00112">
    <property type="entry name" value="Peptidase_C1"/>
    <property type="match status" value="1"/>
</dbReference>
<reference evidence="3 4" key="1">
    <citation type="journal article" date="2014" name="Antonie Van Leeuwenhoek">
        <title>Hyphomonas beringensis sp. nov. and Hyphomonas chukchiensis sp. nov., isolated from surface seawater of the Bering Sea and Chukchi Sea.</title>
        <authorList>
            <person name="Li C."/>
            <person name="Lai Q."/>
            <person name="Li G."/>
            <person name="Dong C."/>
            <person name="Wang J."/>
            <person name="Liao Y."/>
            <person name="Shao Z."/>
        </authorList>
    </citation>
    <scope>NUCLEOTIDE SEQUENCE [LARGE SCALE GENOMIC DNA]</scope>
    <source>
        <strain evidence="3 4">25B14_1</strain>
    </source>
</reference>
<dbReference type="PROSITE" id="PS00639">
    <property type="entry name" value="THIOL_PROTEASE_HIS"/>
    <property type="match status" value="1"/>
</dbReference>
<dbReference type="STRING" id="1280946.HY29_11865"/>
<dbReference type="PANTHER" id="PTHR12411">
    <property type="entry name" value="CYSTEINE PROTEASE FAMILY C1-RELATED"/>
    <property type="match status" value="1"/>
</dbReference>
<dbReference type="InterPro" id="IPR013128">
    <property type="entry name" value="Peptidase_C1A"/>
</dbReference>